<feature type="compositionally biased region" description="Polar residues" evidence="1">
    <location>
        <begin position="34"/>
        <end position="51"/>
    </location>
</feature>
<dbReference type="RefSeq" id="XP_023627505.1">
    <property type="nucleotide sequence ID" value="XM_023771737.1"/>
</dbReference>
<reference evidence="2 3" key="1">
    <citation type="submission" date="2016-03" db="EMBL/GenBank/DDBJ databases">
        <authorList>
            <person name="Ploux O."/>
        </authorList>
    </citation>
    <scope>NUCLEOTIDE SEQUENCE [LARGE SCALE GENOMIC DNA]</scope>
    <source>
        <strain evidence="2 3">URUG2</strain>
    </source>
</reference>
<gene>
    <name evidence="2" type="ORF">RCC_06474</name>
</gene>
<accession>A0A2D3VAD8</accession>
<dbReference type="EMBL" id="FJUY01000009">
    <property type="protein sequence ID" value="CZT20616.1"/>
    <property type="molecule type" value="Genomic_DNA"/>
</dbReference>
<proteinExistence type="predicted"/>
<keyword evidence="3" id="KW-1185">Reference proteome</keyword>
<organism evidence="2 3">
    <name type="scientific">Ramularia collo-cygni</name>
    <dbReference type="NCBI Taxonomy" id="112498"/>
    <lineage>
        <taxon>Eukaryota</taxon>
        <taxon>Fungi</taxon>
        <taxon>Dikarya</taxon>
        <taxon>Ascomycota</taxon>
        <taxon>Pezizomycotina</taxon>
        <taxon>Dothideomycetes</taxon>
        <taxon>Dothideomycetidae</taxon>
        <taxon>Mycosphaerellales</taxon>
        <taxon>Mycosphaerellaceae</taxon>
        <taxon>Ramularia</taxon>
    </lineage>
</organism>
<evidence type="ECO:0000313" key="2">
    <source>
        <dbReference type="EMBL" id="CZT20616.1"/>
    </source>
</evidence>
<feature type="region of interest" description="Disordered" evidence="1">
    <location>
        <begin position="1"/>
        <end position="78"/>
    </location>
</feature>
<dbReference type="GeneID" id="35601611"/>
<evidence type="ECO:0000256" key="1">
    <source>
        <dbReference type="SAM" id="MobiDB-lite"/>
    </source>
</evidence>
<name>A0A2D3VAD8_9PEZI</name>
<protein>
    <submittedName>
        <fullName evidence="2">Uncharacterized protein</fullName>
    </submittedName>
</protein>
<dbReference type="AlphaFoldDB" id="A0A2D3VAD8"/>
<dbReference type="Proteomes" id="UP000225277">
    <property type="component" value="Unassembled WGS sequence"/>
</dbReference>
<sequence length="112" mass="11917">MVPASHDQGSTSAADLLPLAPFANPHPLVAAEPTGNSTALPKNELEQSSPQREFPISHLHHGNDHGRSMAPASTERSGKGLVLLTQHLLRERGTREHQTASQEHLALIAATA</sequence>
<evidence type="ECO:0000313" key="3">
    <source>
        <dbReference type="Proteomes" id="UP000225277"/>
    </source>
</evidence>